<reference evidence="2 3" key="1">
    <citation type="submission" date="2021-06" db="EMBL/GenBank/DDBJ databases">
        <authorList>
            <person name="Kallberg Y."/>
            <person name="Tangrot J."/>
            <person name="Rosling A."/>
        </authorList>
    </citation>
    <scope>NUCLEOTIDE SEQUENCE [LARGE SCALE GENOMIC DNA]</scope>
    <source>
        <strain evidence="2 3">120-4 pot B 10/14</strain>
    </source>
</reference>
<sequence>MSFGQFLTALTALTICTMLWTYEKLSKTVRNMSKTCPISNTGVVNIYLFFRL</sequence>
<gene>
    <name evidence="2" type="ORF">GMARGA_LOCUS39907</name>
</gene>
<proteinExistence type="predicted"/>
<evidence type="ECO:0000313" key="2">
    <source>
        <dbReference type="EMBL" id="CAG8849831.1"/>
    </source>
</evidence>
<dbReference type="Proteomes" id="UP000789901">
    <property type="component" value="Unassembled WGS sequence"/>
</dbReference>
<evidence type="ECO:0000256" key="1">
    <source>
        <dbReference type="SAM" id="Phobius"/>
    </source>
</evidence>
<feature type="transmembrane region" description="Helical" evidence="1">
    <location>
        <begin position="6"/>
        <end position="22"/>
    </location>
</feature>
<comment type="caution">
    <text evidence="2">The sequence shown here is derived from an EMBL/GenBank/DDBJ whole genome shotgun (WGS) entry which is preliminary data.</text>
</comment>
<name>A0ABN7X777_GIGMA</name>
<keyword evidence="1" id="KW-0472">Membrane</keyword>
<evidence type="ECO:0000313" key="3">
    <source>
        <dbReference type="Proteomes" id="UP000789901"/>
    </source>
</evidence>
<keyword evidence="1" id="KW-1133">Transmembrane helix</keyword>
<dbReference type="EMBL" id="CAJVQB010098142">
    <property type="protein sequence ID" value="CAG8849831.1"/>
    <property type="molecule type" value="Genomic_DNA"/>
</dbReference>
<keyword evidence="3" id="KW-1185">Reference proteome</keyword>
<organism evidence="2 3">
    <name type="scientific">Gigaspora margarita</name>
    <dbReference type="NCBI Taxonomy" id="4874"/>
    <lineage>
        <taxon>Eukaryota</taxon>
        <taxon>Fungi</taxon>
        <taxon>Fungi incertae sedis</taxon>
        <taxon>Mucoromycota</taxon>
        <taxon>Glomeromycotina</taxon>
        <taxon>Glomeromycetes</taxon>
        <taxon>Diversisporales</taxon>
        <taxon>Gigasporaceae</taxon>
        <taxon>Gigaspora</taxon>
    </lineage>
</organism>
<feature type="non-terminal residue" evidence="2">
    <location>
        <position position="52"/>
    </location>
</feature>
<keyword evidence="1" id="KW-0812">Transmembrane</keyword>
<accession>A0ABN7X777</accession>
<protein>
    <submittedName>
        <fullName evidence="2">4535_t:CDS:1</fullName>
    </submittedName>
</protein>